<gene>
    <name evidence="7" type="ORF">GYMLUDRAFT_51227</name>
</gene>
<dbReference type="FunFam" id="1.20.1250.20:FF:000082">
    <property type="entry name" value="MFS multidrug transporter, putative"/>
    <property type="match status" value="1"/>
</dbReference>
<dbReference type="GO" id="GO:0022857">
    <property type="term" value="F:transmembrane transporter activity"/>
    <property type="evidence" value="ECO:0007669"/>
    <property type="project" value="InterPro"/>
</dbReference>
<feature type="transmembrane region" description="Helical" evidence="5">
    <location>
        <begin position="327"/>
        <end position="347"/>
    </location>
</feature>
<feature type="domain" description="Major facilitator superfamily (MFS) profile" evidence="6">
    <location>
        <begin position="58"/>
        <end position="486"/>
    </location>
</feature>
<dbReference type="GO" id="GO:0005886">
    <property type="term" value="C:plasma membrane"/>
    <property type="evidence" value="ECO:0007669"/>
    <property type="project" value="TreeGrafter"/>
</dbReference>
<evidence type="ECO:0000313" key="8">
    <source>
        <dbReference type="Proteomes" id="UP000053593"/>
    </source>
</evidence>
<dbReference type="InterPro" id="IPR011701">
    <property type="entry name" value="MFS"/>
</dbReference>
<feature type="transmembrane region" description="Helical" evidence="5">
    <location>
        <begin position="460"/>
        <end position="480"/>
    </location>
</feature>
<evidence type="ECO:0000256" key="2">
    <source>
        <dbReference type="ARBA" id="ARBA00022692"/>
    </source>
</evidence>
<protein>
    <recommendedName>
        <fullName evidence="6">Major facilitator superfamily (MFS) profile domain-containing protein</fullName>
    </recommendedName>
</protein>
<evidence type="ECO:0000259" key="6">
    <source>
        <dbReference type="PROSITE" id="PS50850"/>
    </source>
</evidence>
<evidence type="ECO:0000256" key="1">
    <source>
        <dbReference type="ARBA" id="ARBA00004141"/>
    </source>
</evidence>
<feature type="transmembrane region" description="Helical" evidence="5">
    <location>
        <begin position="215"/>
        <end position="240"/>
    </location>
</feature>
<dbReference type="Pfam" id="PF07690">
    <property type="entry name" value="MFS_1"/>
    <property type="match status" value="1"/>
</dbReference>
<evidence type="ECO:0000256" key="5">
    <source>
        <dbReference type="SAM" id="Phobius"/>
    </source>
</evidence>
<keyword evidence="2 5" id="KW-0812">Transmembrane</keyword>
<keyword evidence="8" id="KW-1185">Reference proteome</keyword>
<dbReference type="AlphaFoldDB" id="A0A0D0BM33"/>
<dbReference type="SUPFAM" id="SSF103473">
    <property type="entry name" value="MFS general substrate transporter"/>
    <property type="match status" value="1"/>
</dbReference>
<evidence type="ECO:0000313" key="7">
    <source>
        <dbReference type="EMBL" id="KIK50439.1"/>
    </source>
</evidence>
<dbReference type="PANTHER" id="PTHR23502:SF7">
    <property type="entry name" value="DRUG_PROTON ANTIPORTER YHK8-RELATED"/>
    <property type="match status" value="1"/>
</dbReference>
<dbReference type="OrthoDB" id="3561359at2759"/>
<feature type="transmembrane region" description="Helical" evidence="5">
    <location>
        <begin position="93"/>
        <end position="111"/>
    </location>
</feature>
<dbReference type="InterPro" id="IPR020846">
    <property type="entry name" value="MFS_dom"/>
</dbReference>
<proteinExistence type="predicted"/>
<feature type="transmembrane region" description="Helical" evidence="5">
    <location>
        <begin position="182"/>
        <end position="203"/>
    </location>
</feature>
<name>A0A0D0BM33_9AGAR</name>
<feature type="transmembrane region" description="Helical" evidence="5">
    <location>
        <begin position="288"/>
        <end position="307"/>
    </location>
</feature>
<dbReference type="EMBL" id="KN834903">
    <property type="protein sequence ID" value="KIK50439.1"/>
    <property type="molecule type" value="Genomic_DNA"/>
</dbReference>
<accession>A0A0D0BM33</accession>
<dbReference type="PANTHER" id="PTHR23502">
    <property type="entry name" value="MAJOR FACILITATOR SUPERFAMILY"/>
    <property type="match status" value="1"/>
</dbReference>
<feature type="transmembrane region" description="Helical" evidence="5">
    <location>
        <begin position="123"/>
        <end position="143"/>
    </location>
</feature>
<keyword evidence="4 5" id="KW-0472">Membrane</keyword>
<dbReference type="CDD" id="cd17323">
    <property type="entry name" value="MFS_Tpo1_MDR_like"/>
    <property type="match status" value="1"/>
</dbReference>
<dbReference type="HOGENOM" id="CLU_008455_1_2_1"/>
<feature type="transmembrane region" description="Helical" evidence="5">
    <location>
        <begin position="436"/>
        <end position="454"/>
    </location>
</feature>
<feature type="transmembrane region" description="Helical" evidence="5">
    <location>
        <begin position="399"/>
        <end position="424"/>
    </location>
</feature>
<evidence type="ECO:0000256" key="3">
    <source>
        <dbReference type="ARBA" id="ARBA00022989"/>
    </source>
</evidence>
<dbReference type="InterPro" id="IPR036259">
    <property type="entry name" value="MFS_trans_sf"/>
</dbReference>
<dbReference type="Proteomes" id="UP000053593">
    <property type="component" value="Unassembled WGS sequence"/>
</dbReference>
<comment type="subcellular location">
    <subcellularLocation>
        <location evidence="1">Membrane</location>
        <topology evidence="1">Multi-pass membrane protein</topology>
    </subcellularLocation>
</comment>
<dbReference type="PROSITE" id="PS50850">
    <property type="entry name" value="MFS"/>
    <property type="match status" value="1"/>
</dbReference>
<sequence length="498" mass="54377">MSVEELKGSGNGAVEVALAPQVATTAQIAPTKSVDGYEVDLEPHEHPQNKPVFFKWVIVGVVGMSALCVTCETSAASVTESGISRDFHVGPEVTILSVSLFVLGLGIGPLLTGPLSEVYGRNFVYRTSFALLTAFTFGVAFAPNIVVHLVFRFLGGFIGSSFLTVAGGSVSDLFENRQVGNAMLAFVLTAFVGPVLGPLYAGFVNQHLDWRWTYYILIIWSFLQTIALFTIVPETYVPVLRKWKAKRLRKSTGDPKYYAPLDRRTQSMTQAIIISCYRPFQLVIYERMALLLCTWSALILGILYLSFQAFPIIFGDVHHFNVEDVGMTFIGIGVGMLASIFIQPYFNRYLVQEAEKAGSPMPPPEARLLGAEIGGVCAPISLWWLAFTTYPGVHWIVPILASVLFGFSIILVFTSVLTYLVAAYRPVAASAMASNSAMRYSFGACFPLFAGQMYTRLGTVGATALLAGLMTAAAPLPFIFKRIGPRIRAKSRFANFPS</sequence>
<feature type="transmembrane region" description="Helical" evidence="5">
    <location>
        <begin position="368"/>
        <end position="387"/>
    </location>
</feature>
<evidence type="ECO:0000256" key="4">
    <source>
        <dbReference type="ARBA" id="ARBA00023136"/>
    </source>
</evidence>
<feature type="transmembrane region" description="Helical" evidence="5">
    <location>
        <begin position="149"/>
        <end position="170"/>
    </location>
</feature>
<organism evidence="7 8">
    <name type="scientific">Collybiopsis luxurians FD-317 M1</name>
    <dbReference type="NCBI Taxonomy" id="944289"/>
    <lineage>
        <taxon>Eukaryota</taxon>
        <taxon>Fungi</taxon>
        <taxon>Dikarya</taxon>
        <taxon>Basidiomycota</taxon>
        <taxon>Agaricomycotina</taxon>
        <taxon>Agaricomycetes</taxon>
        <taxon>Agaricomycetidae</taxon>
        <taxon>Agaricales</taxon>
        <taxon>Marasmiineae</taxon>
        <taxon>Omphalotaceae</taxon>
        <taxon>Collybiopsis</taxon>
        <taxon>Collybiopsis luxurians</taxon>
    </lineage>
</organism>
<reference evidence="7 8" key="1">
    <citation type="submission" date="2014-04" db="EMBL/GenBank/DDBJ databases">
        <title>Evolutionary Origins and Diversification of the Mycorrhizal Mutualists.</title>
        <authorList>
            <consortium name="DOE Joint Genome Institute"/>
            <consortium name="Mycorrhizal Genomics Consortium"/>
            <person name="Kohler A."/>
            <person name="Kuo A."/>
            <person name="Nagy L.G."/>
            <person name="Floudas D."/>
            <person name="Copeland A."/>
            <person name="Barry K.W."/>
            <person name="Cichocki N."/>
            <person name="Veneault-Fourrey C."/>
            <person name="LaButti K."/>
            <person name="Lindquist E.A."/>
            <person name="Lipzen A."/>
            <person name="Lundell T."/>
            <person name="Morin E."/>
            <person name="Murat C."/>
            <person name="Riley R."/>
            <person name="Ohm R."/>
            <person name="Sun H."/>
            <person name="Tunlid A."/>
            <person name="Henrissat B."/>
            <person name="Grigoriev I.V."/>
            <person name="Hibbett D.S."/>
            <person name="Martin F."/>
        </authorList>
    </citation>
    <scope>NUCLEOTIDE SEQUENCE [LARGE SCALE GENOMIC DNA]</scope>
    <source>
        <strain evidence="7 8">FD-317 M1</strain>
    </source>
</reference>
<dbReference type="Gene3D" id="1.20.1250.20">
    <property type="entry name" value="MFS general substrate transporter like domains"/>
    <property type="match status" value="1"/>
</dbReference>
<keyword evidence="3 5" id="KW-1133">Transmembrane helix</keyword>
<feature type="transmembrane region" description="Helical" evidence="5">
    <location>
        <begin position="56"/>
        <end position="78"/>
    </location>
</feature>